<proteinExistence type="predicted"/>
<feature type="transmembrane region" description="Helical" evidence="1">
    <location>
        <begin position="6"/>
        <end position="27"/>
    </location>
</feature>
<name>A0ABC8RAY4_9AQUA</name>
<evidence type="ECO:0000313" key="2">
    <source>
        <dbReference type="EMBL" id="CAK9139828.1"/>
    </source>
</evidence>
<dbReference type="AlphaFoldDB" id="A0ABC8RAY4"/>
<comment type="caution">
    <text evidence="2">The sequence shown here is derived from an EMBL/GenBank/DDBJ whole genome shotgun (WGS) entry which is preliminary data.</text>
</comment>
<organism evidence="2 3">
    <name type="scientific">Ilex paraguariensis</name>
    <name type="common">yerba mate</name>
    <dbReference type="NCBI Taxonomy" id="185542"/>
    <lineage>
        <taxon>Eukaryota</taxon>
        <taxon>Viridiplantae</taxon>
        <taxon>Streptophyta</taxon>
        <taxon>Embryophyta</taxon>
        <taxon>Tracheophyta</taxon>
        <taxon>Spermatophyta</taxon>
        <taxon>Magnoliopsida</taxon>
        <taxon>eudicotyledons</taxon>
        <taxon>Gunneridae</taxon>
        <taxon>Pentapetalae</taxon>
        <taxon>asterids</taxon>
        <taxon>campanulids</taxon>
        <taxon>Aquifoliales</taxon>
        <taxon>Aquifoliaceae</taxon>
        <taxon>Ilex</taxon>
    </lineage>
</organism>
<sequence length="82" mass="9618">MVINSFSFHFAPFFIFSISFFQPYSFFVRGDLHVAKCCNLLLLQHIVSKYSINCSRECFFASLTLWPFLACAFWMYISFVAC</sequence>
<keyword evidence="1" id="KW-0812">Transmembrane</keyword>
<accession>A0ABC8RAY4</accession>
<gene>
    <name evidence="2" type="ORF">ILEXP_LOCUS7239</name>
</gene>
<evidence type="ECO:0000256" key="1">
    <source>
        <dbReference type="SAM" id="Phobius"/>
    </source>
</evidence>
<dbReference type="EMBL" id="CAUOFW020000992">
    <property type="protein sequence ID" value="CAK9139828.1"/>
    <property type="molecule type" value="Genomic_DNA"/>
</dbReference>
<keyword evidence="3" id="KW-1185">Reference proteome</keyword>
<reference evidence="2 3" key="1">
    <citation type="submission" date="2024-02" db="EMBL/GenBank/DDBJ databases">
        <authorList>
            <person name="Vignale AGUSTIN F."/>
            <person name="Sosa J E."/>
            <person name="Modenutti C."/>
        </authorList>
    </citation>
    <scope>NUCLEOTIDE SEQUENCE [LARGE SCALE GENOMIC DNA]</scope>
</reference>
<evidence type="ECO:0000313" key="3">
    <source>
        <dbReference type="Proteomes" id="UP001642360"/>
    </source>
</evidence>
<keyword evidence="1" id="KW-0472">Membrane</keyword>
<dbReference type="Proteomes" id="UP001642360">
    <property type="component" value="Unassembled WGS sequence"/>
</dbReference>
<protein>
    <submittedName>
        <fullName evidence="2">Uncharacterized protein</fullName>
    </submittedName>
</protein>
<feature type="transmembrane region" description="Helical" evidence="1">
    <location>
        <begin position="58"/>
        <end position="77"/>
    </location>
</feature>
<keyword evidence="1" id="KW-1133">Transmembrane helix</keyword>